<evidence type="ECO:0000313" key="2">
    <source>
        <dbReference type="Proteomes" id="UP000002247"/>
    </source>
</evidence>
<dbReference type="RefSeq" id="WP_013138332.1">
    <property type="nucleotide sequence ID" value="NC_014168.1"/>
</dbReference>
<dbReference type="HOGENOM" id="CLU_2144084_0_0_11"/>
<name>D6Z7E8_SEGRD</name>
<dbReference type="EMBL" id="CP001958">
    <property type="protein sequence ID" value="ADG97878.1"/>
    <property type="molecule type" value="Genomic_DNA"/>
</dbReference>
<evidence type="ECO:0000313" key="1">
    <source>
        <dbReference type="EMBL" id="ADG97878.1"/>
    </source>
</evidence>
<dbReference type="STRING" id="640132.Srot_1414"/>
<proteinExistence type="predicted"/>
<reference evidence="1 2" key="1">
    <citation type="journal article" date="2010" name="Stand. Genomic Sci.">
        <title>Complete genome sequence of Segniliparus rotundus type strain (CDC 1076).</title>
        <authorList>
            <person name="Sikorski J."/>
            <person name="Lapidus A."/>
            <person name="Copeland A."/>
            <person name="Misra M."/>
            <person name="Glavina Del Rio T."/>
            <person name="Nolan M."/>
            <person name="Lucas S."/>
            <person name="Chen F."/>
            <person name="Tice H."/>
            <person name="Cheng J.F."/>
            <person name="Jando M."/>
            <person name="Schneider S."/>
            <person name="Bruce D."/>
            <person name="Goodwin L."/>
            <person name="Pitluck S."/>
            <person name="Liolios K."/>
            <person name="Mikhailova N."/>
            <person name="Pati A."/>
            <person name="Ivanova N."/>
            <person name="Mavromatis K."/>
            <person name="Chen A."/>
            <person name="Palaniappan K."/>
            <person name="Chertkov O."/>
            <person name="Land M."/>
            <person name="Hauser L."/>
            <person name="Chang Y.J."/>
            <person name="Jeffries C.D."/>
            <person name="Brettin T."/>
            <person name="Detter J.C."/>
            <person name="Han C."/>
            <person name="Rohde M."/>
            <person name="Goker M."/>
            <person name="Bristow J."/>
            <person name="Eisen J.A."/>
            <person name="Markowitz V."/>
            <person name="Hugenholtz P."/>
            <person name="Kyrpides N.C."/>
            <person name="Klenk H.P."/>
        </authorList>
    </citation>
    <scope>NUCLEOTIDE SEQUENCE [LARGE SCALE GENOMIC DNA]</scope>
    <source>
        <strain evidence="2">ATCC BAA-972 / CDC 1076 / CIP 108378 / DSM 44985 / JCM 13578</strain>
    </source>
</reference>
<sequence>MVTLAFPDDDPYRGAGWQSVKSGLIRRRDAACRLAPFECGCSDPWRCRCGDDEEVLSEFRLDCLAAAYWHVLERGYTPVANWPVLRRLWRRGGIHRRLALLISKRSEEARER</sequence>
<protein>
    <submittedName>
        <fullName evidence="1">Uncharacterized protein</fullName>
    </submittedName>
</protein>
<organism evidence="1 2">
    <name type="scientific">Segniliparus rotundus (strain ATCC BAA-972 / CDC 1076 / CIP 108378 / DSM 44985 / JCM 13578)</name>
    <dbReference type="NCBI Taxonomy" id="640132"/>
    <lineage>
        <taxon>Bacteria</taxon>
        <taxon>Bacillati</taxon>
        <taxon>Actinomycetota</taxon>
        <taxon>Actinomycetes</taxon>
        <taxon>Mycobacteriales</taxon>
        <taxon>Segniliparaceae</taxon>
        <taxon>Segniliparus</taxon>
    </lineage>
</organism>
<dbReference type="Proteomes" id="UP000002247">
    <property type="component" value="Chromosome"/>
</dbReference>
<keyword evidence="2" id="KW-1185">Reference proteome</keyword>
<gene>
    <name evidence="1" type="ordered locus">Srot_1414</name>
</gene>
<accession>D6Z7E8</accession>
<dbReference type="AlphaFoldDB" id="D6Z7E8"/>
<dbReference type="KEGG" id="srt:Srot_1414"/>
<dbReference type="eggNOG" id="ENOG5031QE9">
    <property type="taxonomic scope" value="Bacteria"/>
</dbReference>